<evidence type="ECO:0000256" key="2">
    <source>
        <dbReference type="ARBA" id="ARBA00022448"/>
    </source>
</evidence>
<comment type="subcellular location">
    <subcellularLocation>
        <location evidence="1">Cell membrane</location>
        <topology evidence="1">Multi-pass membrane protein</topology>
    </subcellularLocation>
</comment>
<evidence type="ECO:0000256" key="6">
    <source>
        <dbReference type="ARBA" id="ARBA00022683"/>
    </source>
</evidence>
<dbReference type="InterPro" id="IPR013013">
    <property type="entry name" value="PTS_EIIC_1"/>
</dbReference>
<dbReference type="GO" id="GO:0009401">
    <property type="term" value="P:phosphoenolpyruvate-dependent sugar phosphotransferase system"/>
    <property type="evidence" value="ECO:0007669"/>
    <property type="project" value="UniProtKB-KW"/>
</dbReference>
<dbReference type="CDD" id="cd00212">
    <property type="entry name" value="PTS_IIB_glc"/>
    <property type="match status" value="1"/>
</dbReference>
<keyword evidence="7 13" id="KW-0812">Transmembrane</keyword>
<name>A7B370_MEDG7</name>
<evidence type="ECO:0000256" key="4">
    <source>
        <dbReference type="ARBA" id="ARBA00022597"/>
    </source>
</evidence>
<comment type="caution">
    <text evidence="17">The sequence shown here is derived from an EMBL/GenBank/DDBJ whole genome shotgun (WGS) entry which is preliminary data.</text>
</comment>
<organism evidence="17 18">
    <name type="scientific">Mediterraneibacter gnavus (strain ATCC 29149 / DSM 114966 / JCM 6515 / VPI C7-9)</name>
    <name type="common">Ruminococcus gnavus</name>
    <dbReference type="NCBI Taxonomy" id="411470"/>
    <lineage>
        <taxon>Bacteria</taxon>
        <taxon>Bacillati</taxon>
        <taxon>Bacillota</taxon>
        <taxon>Clostridia</taxon>
        <taxon>Lachnospirales</taxon>
        <taxon>Lachnospiraceae</taxon>
        <taxon>Mediterraneibacter</taxon>
    </lineage>
</organism>
<evidence type="ECO:0000259" key="14">
    <source>
        <dbReference type="PROSITE" id="PS51093"/>
    </source>
</evidence>
<dbReference type="Pfam" id="PF00367">
    <property type="entry name" value="PTS_EIIB"/>
    <property type="match status" value="1"/>
</dbReference>
<evidence type="ECO:0000256" key="13">
    <source>
        <dbReference type="SAM" id="Phobius"/>
    </source>
</evidence>
<dbReference type="GO" id="GO:0008982">
    <property type="term" value="F:protein-N(PI)-phosphohistidine-sugar phosphotransferase activity"/>
    <property type="evidence" value="ECO:0007669"/>
    <property type="project" value="InterPro"/>
</dbReference>
<dbReference type="PANTHER" id="PTHR30009">
    <property type="entry name" value="CYTOCHROME C-TYPE SYNTHESIS PROTEIN AND PTS TRANSMEMBRANE COMPONENT"/>
    <property type="match status" value="1"/>
</dbReference>
<dbReference type="Pfam" id="PF02378">
    <property type="entry name" value="PTS_EIIC"/>
    <property type="match status" value="1"/>
</dbReference>
<feature type="transmembrane region" description="Helical" evidence="13">
    <location>
        <begin position="57"/>
        <end position="77"/>
    </location>
</feature>
<feature type="transmembrane region" description="Helical" evidence="13">
    <location>
        <begin position="361"/>
        <end position="378"/>
    </location>
</feature>
<dbReference type="InterPro" id="IPR011055">
    <property type="entry name" value="Dup_hybrid_motif"/>
</dbReference>
<reference evidence="17 18" key="1">
    <citation type="submission" date="2007-04" db="EMBL/GenBank/DDBJ databases">
        <authorList>
            <person name="Fulton L."/>
            <person name="Clifton S."/>
            <person name="Fulton B."/>
            <person name="Xu J."/>
            <person name="Minx P."/>
            <person name="Pepin K.H."/>
            <person name="Johnson M."/>
            <person name="Thiruvilangam P."/>
            <person name="Bhonagiri V."/>
            <person name="Nash W.E."/>
            <person name="Mardis E.R."/>
            <person name="Wilson R.K."/>
        </authorList>
    </citation>
    <scope>NUCLEOTIDE SEQUENCE [LARGE SCALE GENOMIC DNA]</scope>
    <source>
        <strain evidence="17 18">ATCC 29149</strain>
    </source>
</reference>
<dbReference type="Gene3D" id="2.70.70.10">
    <property type="entry name" value="Glucose Permease (Domain IIA)"/>
    <property type="match status" value="1"/>
</dbReference>
<dbReference type="InterPro" id="IPR050429">
    <property type="entry name" value="PTS_Glucose_EIICBA"/>
</dbReference>
<sequence>MFMWVGVFFCFSLEIGCTGMKSEILSIKIKCIKNREKEKWKMKDKIFGVLQRIGRSFMLPIAILPVAGLLLGIGSSFTNETTIATYGFQKILGDGTVLHALLTIMNKVGSAVFDNLPLIFAVGVAIGMAKKEKEVSALSALIAYFVMNVAINGMLVVNGEITADGEIAKNVLEGTVASVCGIQSLQMGVFGGIIVGLGVAALHNRFHKIVLPNALSFFGGSRFVPIISTIVYMFVGIGMYFIWPPVQNGIYALGGLVTGSGYVGTLIFGIIKRALIPFGLHHVFYMPFWQTAVGGSMEVAGQMVQGGQNIFFAQLADSANVVHFSADATRYFSGEFIFMIFGLPGAALAMYRCAKSEKKKAAGGLLLSAALACMLTGITEPLEFSFLFVAPALFAVQVVLAGSAYMIAHMLNIAVGLTFSGGFLDFFLFGILQGNEKTSWMRVIPVGIIYFILYYVIFTFLIKKFDFKTPGREDDDTATKLYTKADVNARKESSKKGDAGAAADPVSAMITEGLGGKSNISDVDCCATRLRITVKDAGKVKDEILKQTGSRGIVKKGQGVQVIYGPHVTVIKANLEDYLETAEDMPLGETTAFVEEAASEPEEVQTTSSKEQDSEKKVKETVIISSPITGNAVELSEVPDEGFAGKMMGDGAAVIPTDGMILAPEDGEVVFVFETKHALGFQTDSQMALLLHIGIDTVALNGQGFEVFVENGQKVKKGEPLMKIDISYLKEHAPSLCSPVLCTELGDNQKVRLLKEGEIKAGEPLFAVDVYEA</sequence>
<evidence type="ECO:0000259" key="16">
    <source>
        <dbReference type="PROSITE" id="PS51103"/>
    </source>
</evidence>
<dbReference type="InterPro" id="IPR001127">
    <property type="entry name" value="PTS_EIIA_1_perm"/>
</dbReference>
<accession>A7B370</accession>
<gene>
    <name evidence="17" type="ORF">RUMGNA_01998</name>
</gene>
<dbReference type="PaxDb" id="411470-RUMGNA_01998"/>
<evidence type="ECO:0000256" key="8">
    <source>
        <dbReference type="ARBA" id="ARBA00022777"/>
    </source>
</evidence>
<feature type="transmembrane region" description="Helical" evidence="13">
    <location>
        <begin position="176"/>
        <end position="202"/>
    </location>
</feature>
<evidence type="ECO:0000259" key="15">
    <source>
        <dbReference type="PROSITE" id="PS51098"/>
    </source>
</evidence>
<reference evidence="17 18" key="2">
    <citation type="submission" date="2007-06" db="EMBL/GenBank/DDBJ databases">
        <title>Draft genome sequence of Ruminococcus gnavus (ATCC 29149).</title>
        <authorList>
            <person name="Sudarsanam P."/>
            <person name="Ley R."/>
            <person name="Guruge J."/>
            <person name="Turnbaugh P.J."/>
            <person name="Mahowald M."/>
            <person name="Liep D."/>
            <person name="Gordon J."/>
        </authorList>
    </citation>
    <scope>NUCLEOTIDE SEQUENCE [LARGE SCALE GENOMIC DNA]</scope>
    <source>
        <strain evidence="17 18">ATCC 29149</strain>
    </source>
</reference>
<evidence type="ECO:0000313" key="17">
    <source>
        <dbReference type="EMBL" id="EDN77689.1"/>
    </source>
</evidence>
<dbReference type="SUPFAM" id="SSF51261">
    <property type="entry name" value="Duplicated hybrid motif"/>
    <property type="match status" value="1"/>
</dbReference>
<dbReference type="PROSITE" id="PS51098">
    <property type="entry name" value="PTS_EIIB_TYPE_1"/>
    <property type="match status" value="1"/>
</dbReference>
<dbReference type="Proteomes" id="UP000004410">
    <property type="component" value="Unassembled WGS sequence"/>
</dbReference>
<evidence type="ECO:0000256" key="10">
    <source>
        <dbReference type="ARBA" id="ARBA00023136"/>
    </source>
</evidence>
<keyword evidence="9 13" id="KW-1133">Transmembrane helix</keyword>
<keyword evidence="6" id="KW-0598">Phosphotransferase system</keyword>
<dbReference type="GO" id="GO:0005886">
    <property type="term" value="C:plasma membrane"/>
    <property type="evidence" value="ECO:0007669"/>
    <property type="project" value="UniProtKB-SubCell"/>
</dbReference>
<feature type="transmembrane region" description="Helical" evidence="13">
    <location>
        <begin position="249"/>
        <end position="271"/>
    </location>
</feature>
<evidence type="ECO:0000256" key="1">
    <source>
        <dbReference type="ARBA" id="ARBA00004651"/>
    </source>
</evidence>
<dbReference type="eggNOG" id="COG1263">
    <property type="taxonomic scope" value="Bacteria"/>
</dbReference>
<dbReference type="GO" id="GO:0090563">
    <property type="term" value="F:protein-phosphocysteine-sugar phosphotransferase activity"/>
    <property type="evidence" value="ECO:0007669"/>
    <property type="project" value="TreeGrafter"/>
</dbReference>
<dbReference type="InterPro" id="IPR018113">
    <property type="entry name" value="PTrfase_EIIB_Cys"/>
</dbReference>
<keyword evidence="10 13" id="KW-0472">Membrane</keyword>
<feature type="active site" description="Phosphocysteine intermediate; for EIIB activity" evidence="11">
    <location>
        <position position="526"/>
    </location>
</feature>
<dbReference type="PROSITE" id="PS01035">
    <property type="entry name" value="PTS_EIIB_TYPE_1_CYS"/>
    <property type="match status" value="1"/>
</dbReference>
<evidence type="ECO:0000313" key="18">
    <source>
        <dbReference type="Proteomes" id="UP000004410"/>
    </source>
</evidence>
<evidence type="ECO:0000256" key="3">
    <source>
        <dbReference type="ARBA" id="ARBA00022475"/>
    </source>
</evidence>
<evidence type="ECO:0000256" key="9">
    <source>
        <dbReference type="ARBA" id="ARBA00022989"/>
    </source>
</evidence>
<keyword evidence="2" id="KW-0813">Transport</keyword>
<dbReference type="InterPro" id="IPR001996">
    <property type="entry name" value="PTS_IIB_1"/>
</dbReference>
<feature type="transmembrane region" description="Helical" evidence="13">
    <location>
        <begin position="413"/>
        <end position="432"/>
    </location>
</feature>
<feature type="domain" description="PTS EIIB type-1" evidence="15">
    <location>
        <begin position="504"/>
        <end position="585"/>
    </location>
</feature>
<dbReference type="InterPro" id="IPR003352">
    <property type="entry name" value="PTS_EIIC"/>
</dbReference>
<evidence type="ECO:0000256" key="11">
    <source>
        <dbReference type="PROSITE-ProRule" id="PRU00421"/>
    </source>
</evidence>
<dbReference type="eggNOG" id="COG2190">
    <property type="taxonomic scope" value="Bacteria"/>
</dbReference>
<keyword evidence="4" id="KW-0762">Sugar transport</keyword>
<keyword evidence="5 17" id="KW-0808">Transferase</keyword>
<keyword evidence="3" id="KW-1003">Cell membrane</keyword>
<dbReference type="AlphaFoldDB" id="A7B370"/>
<dbReference type="NCBIfam" id="TIGR00830">
    <property type="entry name" value="PTBA"/>
    <property type="match status" value="1"/>
</dbReference>
<feature type="transmembrane region" description="Helical" evidence="13">
    <location>
        <begin position="135"/>
        <end position="156"/>
    </location>
</feature>
<proteinExistence type="predicted"/>
<dbReference type="PROSITE" id="PS51093">
    <property type="entry name" value="PTS_EIIA_TYPE_1"/>
    <property type="match status" value="1"/>
</dbReference>
<feature type="transmembrane region" description="Helical" evidence="13">
    <location>
        <begin position="336"/>
        <end position="354"/>
    </location>
</feature>
<dbReference type="SUPFAM" id="SSF55604">
    <property type="entry name" value="Glucose permease domain IIB"/>
    <property type="match status" value="1"/>
</dbReference>
<dbReference type="InterPro" id="IPR036878">
    <property type="entry name" value="Glu_permease_IIB"/>
</dbReference>
<dbReference type="PROSITE" id="PS51103">
    <property type="entry name" value="PTS_EIIC_TYPE_1"/>
    <property type="match status" value="1"/>
</dbReference>
<feature type="transmembrane region" description="Helical" evidence="13">
    <location>
        <begin position="384"/>
        <end position="406"/>
    </location>
</feature>
<dbReference type="EC" id="2.7.1.69" evidence="17"/>
<feature type="transmembrane region" description="Helical" evidence="13">
    <location>
        <begin position="223"/>
        <end position="243"/>
    </location>
</feature>
<feature type="transmembrane region" description="Helical" evidence="13">
    <location>
        <begin position="108"/>
        <end position="128"/>
    </location>
</feature>
<dbReference type="eggNOG" id="COG1264">
    <property type="taxonomic scope" value="Bacteria"/>
</dbReference>
<protein>
    <submittedName>
        <fullName evidence="17">PTS system, glucose-like IIB component</fullName>
        <ecNumber evidence="17">2.7.1.69</ecNumber>
    </submittedName>
</protein>
<evidence type="ECO:0000256" key="12">
    <source>
        <dbReference type="SAM" id="MobiDB-lite"/>
    </source>
</evidence>
<dbReference type="PANTHER" id="PTHR30009:SF24">
    <property type="entry name" value="PTS SYSTEM, IIBC COMPONENT"/>
    <property type="match status" value="1"/>
</dbReference>
<evidence type="ECO:0000256" key="7">
    <source>
        <dbReference type="ARBA" id="ARBA00022692"/>
    </source>
</evidence>
<dbReference type="Pfam" id="PF00358">
    <property type="entry name" value="PTS_EIIA_1"/>
    <property type="match status" value="1"/>
</dbReference>
<dbReference type="NCBIfam" id="TIGR00826">
    <property type="entry name" value="EIIB_glc"/>
    <property type="match status" value="1"/>
</dbReference>
<feature type="domain" description="PTS EIIA type-1" evidence="14">
    <location>
        <begin position="640"/>
        <end position="744"/>
    </location>
</feature>
<dbReference type="EMBL" id="AAYG02000015">
    <property type="protein sequence ID" value="EDN77689.1"/>
    <property type="molecule type" value="Genomic_DNA"/>
</dbReference>
<keyword evidence="8" id="KW-0418">Kinase</keyword>
<dbReference type="FunFam" id="2.70.70.10:FF:000001">
    <property type="entry name" value="PTS system glucose-specific IIA component"/>
    <property type="match status" value="1"/>
</dbReference>
<evidence type="ECO:0000256" key="5">
    <source>
        <dbReference type="ARBA" id="ARBA00022679"/>
    </source>
</evidence>
<feature type="region of interest" description="Disordered" evidence="12">
    <location>
        <begin position="596"/>
        <end position="618"/>
    </location>
</feature>
<dbReference type="GO" id="GO:0016301">
    <property type="term" value="F:kinase activity"/>
    <property type="evidence" value="ECO:0007669"/>
    <property type="project" value="UniProtKB-KW"/>
</dbReference>
<feature type="domain" description="PTS EIIC type-1" evidence="16">
    <location>
        <begin position="44"/>
        <end position="474"/>
    </location>
</feature>
<dbReference type="Gene3D" id="3.30.1360.60">
    <property type="entry name" value="Glucose permease domain IIB"/>
    <property type="match status" value="1"/>
</dbReference>
<feature type="transmembrane region" description="Helical" evidence="13">
    <location>
        <begin position="444"/>
        <end position="462"/>
    </location>
</feature>